<dbReference type="InterPro" id="IPR045319">
    <property type="entry name" value="KAT/AKT"/>
</dbReference>
<dbReference type="SUPFAM" id="SSF81324">
    <property type="entry name" value="Voltage-gated potassium channels"/>
    <property type="match status" value="1"/>
</dbReference>
<feature type="transmembrane region" description="Helical" evidence="14">
    <location>
        <begin position="212"/>
        <end position="238"/>
    </location>
</feature>
<reference evidence="18" key="1">
    <citation type="submission" date="2021-01" db="UniProtKB">
        <authorList>
            <consortium name="EnsemblPlants"/>
        </authorList>
    </citation>
    <scope>IDENTIFICATION</scope>
</reference>
<evidence type="ECO:0000256" key="8">
    <source>
        <dbReference type="ARBA" id="ARBA00022958"/>
    </source>
</evidence>
<comment type="similarity">
    <text evidence="2 14">Belongs to the potassium channel family. Plant (TC 1.A.1.4) subfamily.</text>
</comment>
<keyword evidence="4 14" id="KW-0633">Potassium transport</keyword>
<dbReference type="InterPro" id="IPR003938">
    <property type="entry name" value="K_chnl_volt-dep_EAG/ELK/ERG"/>
</dbReference>
<evidence type="ECO:0000256" key="12">
    <source>
        <dbReference type="ARBA" id="ARBA00023303"/>
    </source>
</evidence>
<dbReference type="FunFam" id="1.10.287.70:FF:000123">
    <property type="entry name" value="Potassium channel KAT3"/>
    <property type="match status" value="1"/>
</dbReference>
<evidence type="ECO:0000256" key="5">
    <source>
        <dbReference type="ARBA" id="ARBA00022692"/>
    </source>
</evidence>
<accession>A0A7N0ZSR0</accession>
<dbReference type="InterPro" id="IPR021789">
    <property type="entry name" value="KHA_dom"/>
</dbReference>
<evidence type="ECO:0000256" key="15">
    <source>
        <dbReference type="SAM" id="MobiDB-lite"/>
    </source>
</evidence>
<dbReference type="PROSITE" id="PS50042">
    <property type="entry name" value="CNMP_BINDING_3"/>
    <property type="match status" value="1"/>
</dbReference>
<keyword evidence="10 14" id="KW-0406">Ion transport</keyword>
<dbReference type="SUPFAM" id="SSF51206">
    <property type="entry name" value="cAMP-binding domain-like"/>
    <property type="match status" value="1"/>
</dbReference>
<feature type="transmembrane region" description="Helical" evidence="14">
    <location>
        <begin position="81"/>
        <end position="99"/>
    </location>
</feature>
<keyword evidence="13" id="KW-0040">ANK repeat</keyword>
<dbReference type="PANTHER" id="PTHR45743:SF2">
    <property type="entry name" value="POTASSIUM CHANNEL AKT1"/>
    <property type="match status" value="1"/>
</dbReference>
<dbReference type="GO" id="GO:0005249">
    <property type="term" value="F:voltage-gated potassium channel activity"/>
    <property type="evidence" value="ECO:0007669"/>
    <property type="project" value="UniProtKB-UniRule"/>
</dbReference>
<dbReference type="Proteomes" id="UP000594263">
    <property type="component" value="Unplaced"/>
</dbReference>
<dbReference type="Gramene" id="Kaladp0024s0789.1.v1.1">
    <property type="protein sequence ID" value="Kaladp0024s0789.1.v1.1"/>
    <property type="gene ID" value="Kaladp0024s0789.v1.1"/>
</dbReference>
<dbReference type="PROSITE" id="PS50088">
    <property type="entry name" value="ANK_REPEAT"/>
    <property type="match status" value="3"/>
</dbReference>
<evidence type="ECO:0000256" key="6">
    <source>
        <dbReference type="ARBA" id="ARBA00022826"/>
    </source>
</evidence>
<keyword evidence="11 14" id="KW-0472">Membrane</keyword>
<comment type="function">
    <text evidence="14">Potassium channel.</text>
</comment>
<evidence type="ECO:0000256" key="3">
    <source>
        <dbReference type="ARBA" id="ARBA00022448"/>
    </source>
</evidence>
<feature type="region of interest" description="Disordered" evidence="15">
    <location>
        <begin position="761"/>
        <end position="792"/>
    </location>
</feature>
<dbReference type="PANTHER" id="PTHR45743">
    <property type="entry name" value="POTASSIUM CHANNEL AKT1"/>
    <property type="match status" value="1"/>
</dbReference>
<dbReference type="Pfam" id="PF12796">
    <property type="entry name" value="Ank_2"/>
    <property type="match status" value="2"/>
</dbReference>
<dbReference type="PROSITE" id="PS50297">
    <property type="entry name" value="ANK_REP_REGION"/>
    <property type="match status" value="2"/>
</dbReference>
<evidence type="ECO:0000256" key="4">
    <source>
        <dbReference type="ARBA" id="ARBA00022538"/>
    </source>
</evidence>
<feature type="domain" description="Cyclic nucleotide-binding" evidence="16">
    <location>
        <begin position="397"/>
        <end position="499"/>
    </location>
</feature>
<evidence type="ECO:0000259" key="16">
    <source>
        <dbReference type="PROSITE" id="PS50042"/>
    </source>
</evidence>
<evidence type="ECO:0000256" key="10">
    <source>
        <dbReference type="ARBA" id="ARBA00023065"/>
    </source>
</evidence>
<keyword evidence="6 14" id="KW-0631">Potassium channel</keyword>
<dbReference type="AlphaFoldDB" id="A0A7N0ZSR0"/>
<dbReference type="SUPFAM" id="SSF48403">
    <property type="entry name" value="Ankyrin repeat"/>
    <property type="match status" value="1"/>
</dbReference>
<evidence type="ECO:0000313" key="18">
    <source>
        <dbReference type="EnsemblPlants" id="Kaladp0024s0789.1.v1.1"/>
    </source>
</evidence>
<keyword evidence="8 14" id="KW-0630">Potassium</keyword>
<dbReference type="Gene3D" id="1.10.287.70">
    <property type="match status" value="1"/>
</dbReference>
<dbReference type="EnsemblPlants" id="Kaladp0024s0789.1.v1.1">
    <property type="protein sequence ID" value="Kaladp0024s0789.1.v1.1"/>
    <property type="gene ID" value="Kaladp0024s0789.v1.1"/>
</dbReference>
<dbReference type="Pfam" id="PF00520">
    <property type="entry name" value="Ion_trans"/>
    <property type="match status" value="1"/>
</dbReference>
<dbReference type="InterPro" id="IPR005821">
    <property type="entry name" value="Ion_trans_dom"/>
</dbReference>
<dbReference type="Gene3D" id="2.60.120.10">
    <property type="entry name" value="Jelly Rolls"/>
    <property type="match status" value="1"/>
</dbReference>
<dbReference type="PRINTS" id="PR01463">
    <property type="entry name" value="EAGCHANLFMLY"/>
</dbReference>
<dbReference type="Pfam" id="PF00027">
    <property type="entry name" value="cNMP_binding"/>
    <property type="match status" value="1"/>
</dbReference>
<keyword evidence="12 14" id="KW-0407">Ion channel</keyword>
<dbReference type="InterPro" id="IPR018490">
    <property type="entry name" value="cNMP-bd_dom_sf"/>
</dbReference>
<evidence type="ECO:0000259" key="17">
    <source>
        <dbReference type="PROSITE" id="PS51490"/>
    </source>
</evidence>
<feature type="repeat" description="ANK" evidence="13">
    <location>
        <begin position="608"/>
        <end position="640"/>
    </location>
</feature>
<evidence type="ECO:0000313" key="19">
    <source>
        <dbReference type="Proteomes" id="UP000594263"/>
    </source>
</evidence>
<dbReference type="InterPro" id="IPR002110">
    <property type="entry name" value="Ankyrin_rpt"/>
</dbReference>
<evidence type="ECO:0000256" key="2">
    <source>
        <dbReference type="ARBA" id="ARBA00007929"/>
    </source>
</evidence>
<dbReference type="Gene3D" id="1.25.40.20">
    <property type="entry name" value="Ankyrin repeat-containing domain"/>
    <property type="match status" value="1"/>
</dbReference>
<evidence type="ECO:0000256" key="11">
    <source>
        <dbReference type="ARBA" id="ARBA00023136"/>
    </source>
</evidence>
<keyword evidence="9 14" id="KW-1133">Transmembrane helix</keyword>
<feature type="domain" description="KHA" evidence="17">
    <location>
        <begin position="827"/>
        <end position="894"/>
    </location>
</feature>
<feature type="repeat" description="ANK" evidence="13">
    <location>
        <begin position="672"/>
        <end position="704"/>
    </location>
</feature>
<comment type="subcellular location">
    <subcellularLocation>
        <location evidence="1 14">Membrane</location>
        <topology evidence="1 14">Multi-pass membrane protein</topology>
    </subcellularLocation>
</comment>
<evidence type="ECO:0000256" key="14">
    <source>
        <dbReference type="RuleBase" id="RU369015"/>
    </source>
</evidence>
<evidence type="ECO:0000256" key="7">
    <source>
        <dbReference type="ARBA" id="ARBA00022882"/>
    </source>
</evidence>
<dbReference type="InterPro" id="IPR036770">
    <property type="entry name" value="Ankyrin_rpt-contain_sf"/>
</dbReference>
<dbReference type="InterPro" id="IPR014710">
    <property type="entry name" value="RmlC-like_jellyroll"/>
</dbReference>
<feature type="transmembrane region" description="Helical" evidence="14">
    <location>
        <begin position="119"/>
        <end position="143"/>
    </location>
</feature>
<organism evidence="18 19">
    <name type="scientific">Kalanchoe fedtschenkoi</name>
    <name type="common">Lavender scallops</name>
    <name type="synonym">South American air plant</name>
    <dbReference type="NCBI Taxonomy" id="63787"/>
    <lineage>
        <taxon>Eukaryota</taxon>
        <taxon>Viridiplantae</taxon>
        <taxon>Streptophyta</taxon>
        <taxon>Embryophyta</taxon>
        <taxon>Tracheophyta</taxon>
        <taxon>Spermatophyta</taxon>
        <taxon>Magnoliopsida</taxon>
        <taxon>eudicotyledons</taxon>
        <taxon>Gunneridae</taxon>
        <taxon>Pentapetalae</taxon>
        <taxon>Saxifragales</taxon>
        <taxon>Crassulaceae</taxon>
        <taxon>Kalanchoe</taxon>
    </lineage>
</organism>
<evidence type="ECO:0000256" key="13">
    <source>
        <dbReference type="PROSITE-ProRule" id="PRU00023"/>
    </source>
</evidence>
<sequence>MAARSIRNCNCSAVNAGGTISRASSIEQNQLAELHGTAGKQEESSPYDYDTAVLPPLGATSQRDLKLREFVISPHHRRYRVWVMFLLTLVAYTACVSPFELGFLEEPPRALSILDNLVNALFAVDIFLTFFVAYLDSDTYLLVDDHKKIAWRYAKAGLILDLVSVTPSELALKMSPPPLRIYGLFNMLRLWRFKRVGKLFARLEKDESFSYFWIRCAKLTCVLFFSVHCAGCIFYMLAMQYKYPKSTWIGSVYENFLQDSIWNSYVKSVYWATTTMATVGYGDLHPQTTREMIFATCFMLFNLALGSYIIGNITYLIVDANSRTRKYRDSIGAVSSFVHRNGLPDRLKDQMLAHLKLKFRIDSQQLQPQEVISQYPKAVRSGILTHLFYPLVDKVYLFSGVSSDLLLELVSNMKAEYFPPKEDIILQNEAPTDFYIVASGAVDLLVLINGVEQVVGEAKAGDLFGEIGVVCYRPQLFTARTKRLSQLLRLDRTTFFNMFQANVKDGSIVANNLLKYLKEQKHPIMERVLLETETMLARGRTELPLSLCFATLRGDDLLLRQLLKRGLDPNETDDSGRTPLHIAASNGSRNCALLLLDHGADPNQRDSSGSVPLWEALAHGHESLAKLLTDNGAGLQQGDIGQFACIAAEQNNLQLLDRIIQLNGDVTLPGCNGATALHLAVSNGNAKMVKFLLDNGADMDRRDSYGWTPRALAEQQAQEDIKSLFRIQSKSPSDHPVVIRMPEERRGVRFLEKYNSEPLIPPAPHESITSPSVTNTLTPQNLRRRRPNSSDGSLFGICPPAHTLFDVLTPVAEAKSAESFKTYRPTKVSISESAKEDAAVKVIRLPRRIQELIEIGAQQMGYLPTNVQTSDGGHVEHIELVREGDGLALRISGS</sequence>
<dbReference type="InterPro" id="IPR000595">
    <property type="entry name" value="cNMP-bd_dom"/>
</dbReference>
<keyword evidence="7 14" id="KW-0851">Voltage-gated channel</keyword>
<dbReference type="Pfam" id="PF11834">
    <property type="entry name" value="KHA"/>
    <property type="match status" value="1"/>
</dbReference>
<comment type="domain">
    <text evidence="14">The segment S4 is probably the voltage-sensor and is characterized by a series of positively charged amino acids. The pore-forming region H5 is enclosed by the transmembrane segments S5 and S6 in the Shaker-type (1P/6TM) and contains the GYGD signature motif which seems to be involved in potassium selectivity.</text>
</comment>
<feature type="transmembrane region" description="Helical" evidence="14">
    <location>
        <begin position="292"/>
        <end position="318"/>
    </location>
</feature>
<keyword evidence="5 14" id="KW-0812">Transmembrane</keyword>
<protein>
    <recommendedName>
        <fullName evidence="14">Potassium channel</fullName>
    </recommendedName>
</protein>
<dbReference type="PROSITE" id="PS51490">
    <property type="entry name" value="KHA"/>
    <property type="match status" value="1"/>
</dbReference>
<dbReference type="SMART" id="SM00100">
    <property type="entry name" value="cNMP"/>
    <property type="match status" value="1"/>
</dbReference>
<evidence type="ECO:0000256" key="9">
    <source>
        <dbReference type="ARBA" id="ARBA00022989"/>
    </source>
</evidence>
<dbReference type="FunFam" id="2.60.120.10:FF:000074">
    <property type="entry name" value="Potassium channel KAT2"/>
    <property type="match status" value="1"/>
</dbReference>
<feature type="repeat" description="ANK" evidence="13">
    <location>
        <begin position="575"/>
        <end position="607"/>
    </location>
</feature>
<dbReference type="PRINTS" id="PR01415">
    <property type="entry name" value="ANKYRIN"/>
</dbReference>
<comment type="subunit">
    <text evidence="14">The potassium channel is composed of a homo- or heterotetrameric complex of pore-forming subunits.</text>
</comment>
<proteinExistence type="inferred from homology"/>
<keyword evidence="19" id="KW-1185">Reference proteome</keyword>
<name>A0A7N0ZSR0_KALFE</name>
<comment type="caution">
    <text evidence="14">Lacks conserved residue(s) required for the propagation of feature annotation.</text>
</comment>
<evidence type="ECO:0000256" key="1">
    <source>
        <dbReference type="ARBA" id="ARBA00004141"/>
    </source>
</evidence>
<comment type="domain">
    <text evidence="14">The KHA domain (rich in hydrophobic and acidic residues) present in the C-terminal part is likely to be important for tetramerization.</text>
</comment>
<feature type="compositionally biased region" description="Polar residues" evidence="15">
    <location>
        <begin position="767"/>
        <end position="781"/>
    </location>
</feature>
<dbReference type="SMART" id="SM00248">
    <property type="entry name" value="ANK"/>
    <property type="match status" value="4"/>
</dbReference>
<dbReference type="CDD" id="cd00038">
    <property type="entry name" value="CAP_ED"/>
    <property type="match status" value="1"/>
</dbReference>
<dbReference type="GO" id="GO:0034702">
    <property type="term" value="C:monoatomic ion channel complex"/>
    <property type="evidence" value="ECO:0007669"/>
    <property type="project" value="UniProtKB-KW"/>
</dbReference>
<keyword evidence="3 14" id="KW-0813">Transport</keyword>